<dbReference type="EMBL" id="JANWOI010000004">
    <property type="protein sequence ID" value="MDA5194980.1"/>
    <property type="molecule type" value="Genomic_DNA"/>
</dbReference>
<accession>A0A9X3U088</accession>
<dbReference type="Gene3D" id="3.90.980.10">
    <property type="entry name" value="DNA primase, catalytic core, N-terminal domain"/>
    <property type="match status" value="1"/>
</dbReference>
<feature type="region of interest" description="Disordered" evidence="16">
    <location>
        <begin position="427"/>
        <end position="465"/>
    </location>
</feature>
<comment type="similarity">
    <text evidence="12 13">Belongs to the DnaG primase family.</text>
</comment>
<keyword evidence="2 12" id="KW-0639">Primosome</keyword>
<dbReference type="FunFam" id="3.90.980.10:FF:000001">
    <property type="entry name" value="DNA primase"/>
    <property type="match status" value="1"/>
</dbReference>
<evidence type="ECO:0000256" key="3">
    <source>
        <dbReference type="ARBA" id="ARBA00022679"/>
    </source>
</evidence>
<dbReference type="Gene3D" id="3.90.580.10">
    <property type="entry name" value="Zinc finger, CHC2-type domain"/>
    <property type="match status" value="1"/>
</dbReference>
<dbReference type="FunFam" id="3.40.1360.10:FF:000002">
    <property type="entry name" value="DNA primase"/>
    <property type="match status" value="1"/>
</dbReference>
<evidence type="ECO:0000256" key="12">
    <source>
        <dbReference type="HAMAP-Rule" id="MF_00974"/>
    </source>
</evidence>
<dbReference type="Gene3D" id="3.40.1360.10">
    <property type="match status" value="1"/>
</dbReference>
<evidence type="ECO:0000256" key="9">
    <source>
        <dbReference type="ARBA" id="ARBA00022842"/>
    </source>
</evidence>
<evidence type="ECO:0000313" key="19">
    <source>
        <dbReference type="Proteomes" id="UP001141619"/>
    </source>
</evidence>
<dbReference type="PIRSF" id="PIRSF002811">
    <property type="entry name" value="DnaG"/>
    <property type="match status" value="1"/>
</dbReference>
<dbReference type="CDD" id="cd03364">
    <property type="entry name" value="TOPRIM_DnaG_primases"/>
    <property type="match status" value="1"/>
</dbReference>
<dbReference type="GO" id="GO:0000428">
    <property type="term" value="C:DNA-directed RNA polymerase complex"/>
    <property type="evidence" value="ECO:0007669"/>
    <property type="project" value="UniProtKB-KW"/>
</dbReference>
<keyword evidence="15" id="KW-0175">Coiled coil</keyword>
<keyword evidence="10 12" id="KW-0238">DNA-binding</keyword>
<organism evidence="18 19">
    <name type="scientific">Govanella unica</name>
    <dbReference type="NCBI Taxonomy" id="2975056"/>
    <lineage>
        <taxon>Bacteria</taxon>
        <taxon>Pseudomonadati</taxon>
        <taxon>Pseudomonadota</taxon>
        <taxon>Alphaproteobacteria</taxon>
        <taxon>Emcibacterales</taxon>
        <taxon>Govanellaceae</taxon>
        <taxon>Govanella</taxon>
    </lineage>
</organism>
<dbReference type="RefSeq" id="WP_274944686.1">
    <property type="nucleotide sequence ID" value="NZ_JANWOI010000004.1"/>
</dbReference>
<comment type="subunit">
    <text evidence="12">Monomer. Interacts with DnaB.</text>
</comment>
<dbReference type="InterPro" id="IPR036977">
    <property type="entry name" value="DNA_primase_Znf_CHC2"/>
</dbReference>
<evidence type="ECO:0000256" key="14">
    <source>
        <dbReference type="PIRSR" id="PIRSR002811-1"/>
    </source>
</evidence>
<evidence type="ECO:0000313" key="18">
    <source>
        <dbReference type="EMBL" id="MDA5194980.1"/>
    </source>
</evidence>
<dbReference type="Pfam" id="PF08275">
    <property type="entry name" value="DNAG_N"/>
    <property type="match status" value="1"/>
</dbReference>
<dbReference type="AlphaFoldDB" id="A0A9X3U088"/>
<dbReference type="InterPro" id="IPR034151">
    <property type="entry name" value="TOPRIM_DnaG_bac"/>
</dbReference>
<comment type="function">
    <text evidence="12 13">RNA polymerase that catalyzes the synthesis of short RNA molecules used as primers for DNA polymerase during DNA replication.</text>
</comment>
<dbReference type="SUPFAM" id="SSF56731">
    <property type="entry name" value="DNA primase core"/>
    <property type="match status" value="1"/>
</dbReference>
<dbReference type="InterPro" id="IPR013264">
    <property type="entry name" value="DNAG_N"/>
</dbReference>
<dbReference type="InterPro" id="IPR006295">
    <property type="entry name" value="DNA_primase_DnaG"/>
</dbReference>
<dbReference type="GO" id="GO:0003677">
    <property type="term" value="F:DNA binding"/>
    <property type="evidence" value="ECO:0007669"/>
    <property type="project" value="UniProtKB-KW"/>
</dbReference>
<keyword evidence="9" id="KW-0460">Magnesium</keyword>
<comment type="caution">
    <text evidence="18">The sequence shown here is derived from an EMBL/GenBank/DDBJ whole genome shotgun (WGS) entry which is preliminary data.</text>
</comment>
<dbReference type="InterPro" id="IPR050219">
    <property type="entry name" value="DnaG_primase"/>
</dbReference>
<dbReference type="SMART" id="SM00400">
    <property type="entry name" value="ZnF_CHCC"/>
    <property type="match status" value="1"/>
</dbReference>
<dbReference type="FunFam" id="3.90.580.10:FF:000001">
    <property type="entry name" value="DNA primase"/>
    <property type="match status" value="1"/>
</dbReference>
<gene>
    <name evidence="12 18" type="primary">dnaG</name>
    <name evidence="18" type="ORF">NYP16_13555</name>
</gene>
<dbReference type="Pfam" id="PF01807">
    <property type="entry name" value="Zn_ribbon_DnaG"/>
    <property type="match status" value="1"/>
</dbReference>
<dbReference type="EC" id="2.7.7.101" evidence="12"/>
<dbReference type="GO" id="GO:1990077">
    <property type="term" value="C:primosome complex"/>
    <property type="evidence" value="ECO:0007669"/>
    <property type="project" value="UniProtKB-KW"/>
</dbReference>
<dbReference type="Proteomes" id="UP001141619">
    <property type="component" value="Unassembled WGS sequence"/>
</dbReference>
<dbReference type="Pfam" id="PF13662">
    <property type="entry name" value="Toprim_4"/>
    <property type="match status" value="1"/>
</dbReference>
<comment type="domain">
    <text evidence="12">Contains an N-terminal zinc-binding domain, a central core domain that contains the primase activity, and a C-terminal DnaB-binding domain.</text>
</comment>
<dbReference type="InterPro" id="IPR002694">
    <property type="entry name" value="Znf_CHC2"/>
</dbReference>
<evidence type="ECO:0000256" key="16">
    <source>
        <dbReference type="SAM" id="MobiDB-lite"/>
    </source>
</evidence>
<reference evidence="18" key="2">
    <citation type="journal article" date="2023" name="Syst. Appl. Microbiol.">
        <title>Govania unica gen. nov., sp. nov., a rare biosphere bacterium that represents a novel family in the class Alphaproteobacteria.</title>
        <authorList>
            <person name="Vandamme P."/>
            <person name="Peeters C."/>
            <person name="Hettiarachchi A."/>
            <person name="Cnockaert M."/>
            <person name="Carlier A."/>
        </authorList>
    </citation>
    <scope>NUCLEOTIDE SEQUENCE</scope>
    <source>
        <strain evidence="18">LMG 31809</strain>
    </source>
</reference>
<dbReference type="InterPro" id="IPR037068">
    <property type="entry name" value="DNA_primase_core_N_sf"/>
</dbReference>
<dbReference type="NCBIfam" id="TIGR01391">
    <property type="entry name" value="dnaG"/>
    <property type="match status" value="1"/>
</dbReference>
<name>A0A9X3U088_9PROT</name>
<feature type="domain" description="Toprim" evidence="17">
    <location>
        <begin position="256"/>
        <end position="338"/>
    </location>
</feature>
<evidence type="ECO:0000259" key="17">
    <source>
        <dbReference type="PROSITE" id="PS50880"/>
    </source>
</evidence>
<keyword evidence="7 12" id="KW-0863">Zinc-finger</keyword>
<evidence type="ECO:0000256" key="1">
    <source>
        <dbReference type="ARBA" id="ARBA00022478"/>
    </source>
</evidence>
<dbReference type="GO" id="GO:0003899">
    <property type="term" value="F:DNA-directed RNA polymerase activity"/>
    <property type="evidence" value="ECO:0007669"/>
    <property type="project" value="UniProtKB-UniRule"/>
</dbReference>
<keyword evidence="4 12" id="KW-0548">Nucleotidyltransferase</keyword>
<feature type="zinc finger region" description="CHC2-type" evidence="12 14">
    <location>
        <begin position="38"/>
        <end position="62"/>
    </location>
</feature>
<dbReference type="InterPro" id="IPR006171">
    <property type="entry name" value="TOPRIM_dom"/>
</dbReference>
<dbReference type="PANTHER" id="PTHR30313">
    <property type="entry name" value="DNA PRIMASE"/>
    <property type="match status" value="1"/>
</dbReference>
<dbReference type="SMART" id="SM00493">
    <property type="entry name" value="TOPRIM"/>
    <property type="match status" value="1"/>
</dbReference>
<comment type="cofactor">
    <cofactor evidence="12 13 14">
        <name>Zn(2+)</name>
        <dbReference type="ChEBI" id="CHEBI:29105"/>
    </cofactor>
    <text evidence="12 13 14">Binds 1 zinc ion per monomer.</text>
</comment>
<feature type="coiled-coil region" evidence="15">
    <location>
        <begin position="590"/>
        <end position="617"/>
    </location>
</feature>
<dbReference type="GO" id="GO:0006269">
    <property type="term" value="P:DNA replication, synthesis of primer"/>
    <property type="evidence" value="ECO:0007669"/>
    <property type="project" value="UniProtKB-UniRule"/>
</dbReference>
<keyword evidence="8 12" id="KW-0862">Zinc</keyword>
<dbReference type="SUPFAM" id="SSF57783">
    <property type="entry name" value="Zinc beta-ribbon"/>
    <property type="match status" value="1"/>
</dbReference>
<evidence type="ECO:0000256" key="15">
    <source>
        <dbReference type="SAM" id="Coils"/>
    </source>
</evidence>
<keyword evidence="1 12" id="KW-0240">DNA-directed RNA polymerase</keyword>
<comment type="catalytic activity">
    <reaction evidence="12">
        <text>ssDNA + n NTP = ssDNA/pppN(pN)n-1 hybrid + (n-1) diphosphate.</text>
        <dbReference type="EC" id="2.7.7.101"/>
    </reaction>
</comment>
<keyword evidence="3 12" id="KW-0808">Transferase</keyword>
<dbReference type="HAMAP" id="MF_00974">
    <property type="entry name" value="DNA_primase_DnaG"/>
    <property type="match status" value="1"/>
</dbReference>
<protein>
    <recommendedName>
        <fullName evidence="12 13">DNA primase</fullName>
        <ecNumber evidence="12">2.7.7.101</ecNumber>
    </recommendedName>
</protein>
<dbReference type="PROSITE" id="PS50880">
    <property type="entry name" value="TOPRIM"/>
    <property type="match status" value="1"/>
</dbReference>
<dbReference type="GO" id="GO:0008270">
    <property type="term" value="F:zinc ion binding"/>
    <property type="evidence" value="ECO:0007669"/>
    <property type="project" value="UniProtKB-UniRule"/>
</dbReference>
<evidence type="ECO:0000256" key="11">
    <source>
        <dbReference type="ARBA" id="ARBA00023163"/>
    </source>
</evidence>
<keyword evidence="6 12" id="KW-0479">Metal-binding</keyword>
<keyword evidence="11 12" id="KW-0804">Transcription</keyword>
<evidence type="ECO:0000256" key="13">
    <source>
        <dbReference type="PIRNR" id="PIRNR002811"/>
    </source>
</evidence>
<keyword evidence="5 12" id="KW-0235">DNA replication</keyword>
<evidence type="ECO:0000256" key="10">
    <source>
        <dbReference type="ARBA" id="ARBA00023125"/>
    </source>
</evidence>
<keyword evidence="19" id="KW-1185">Reference proteome</keyword>
<evidence type="ECO:0000256" key="8">
    <source>
        <dbReference type="ARBA" id="ARBA00022833"/>
    </source>
</evidence>
<evidence type="ECO:0000256" key="5">
    <source>
        <dbReference type="ARBA" id="ARBA00022705"/>
    </source>
</evidence>
<evidence type="ECO:0000256" key="6">
    <source>
        <dbReference type="ARBA" id="ARBA00022723"/>
    </source>
</evidence>
<evidence type="ECO:0000256" key="7">
    <source>
        <dbReference type="ARBA" id="ARBA00022771"/>
    </source>
</evidence>
<evidence type="ECO:0000256" key="2">
    <source>
        <dbReference type="ARBA" id="ARBA00022515"/>
    </source>
</evidence>
<dbReference type="PANTHER" id="PTHR30313:SF2">
    <property type="entry name" value="DNA PRIMASE"/>
    <property type="match status" value="1"/>
</dbReference>
<dbReference type="InterPro" id="IPR030846">
    <property type="entry name" value="DnaG_bac"/>
</dbReference>
<sequence>MSFSPEFMDELRDRLRLSDVVGRKVKLIRKGREFSGLCPFHSEKSPSFTVNDDKHFYHCFGCGAHGDAIRFLTEAEGLPFREAVERLAGEAGLALPQERPEERAQQERRAGLHDVNEAAAKWYESQLWTPGGRDALAYLRKRGLSEATIRAFRIGFAPAARTALRDGLQARGMTLELMEEAGLLIAPEGERDRFDRFRNRVMFPILDNRGRVVAFGGRALDDAPAKYLNSPETPLFHKGRMLYNLFGARGAARDRGQIIVVEGYMDVISLAQAGFPEAVAPLGTALTEDQIAELWRVAPEPILCFDGDNAGRRAAARGLERALPHLKPGHSLRFAVLPQGEDPDSFVQTEGADAFTALLKGGQGLADMLWAGLMESHPTDTPERRAGFERAVYDAIARIGDAKVKRFYEMEFKDRMAALFRPQRPAAANSYQGGGARAGGQASRPRTGGAAKGRGRPQTVWDRRDDPVAARLSSARLKGTALGHDDSASRGRLREGLLVLCAISHPLLLDRHGEELMAVEFENRDLDKLRAEIIRIAASEPGLDMTRMRDHLSRTGFGRLLDSLNVLLVRDWFSRPEAAQVDAESGWRHVMALHQRSLSLERELKQVEDELAREFTDDAFSRLQALKKQLDESEGHEANLAGFGIASGRGTTG</sequence>
<evidence type="ECO:0000256" key="4">
    <source>
        <dbReference type="ARBA" id="ARBA00022695"/>
    </source>
</evidence>
<reference evidence="18" key="1">
    <citation type="submission" date="2022-08" db="EMBL/GenBank/DDBJ databases">
        <authorList>
            <person name="Vandamme P."/>
            <person name="Hettiarachchi A."/>
            <person name="Peeters C."/>
            <person name="Cnockaert M."/>
            <person name="Carlier A."/>
        </authorList>
    </citation>
    <scope>NUCLEOTIDE SEQUENCE</scope>
    <source>
        <strain evidence="18">LMG 31809</strain>
    </source>
</reference>
<dbReference type="GO" id="GO:0005737">
    <property type="term" value="C:cytoplasm"/>
    <property type="evidence" value="ECO:0007669"/>
    <property type="project" value="TreeGrafter"/>
</dbReference>
<proteinExistence type="inferred from homology"/>